<evidence type="ECO:0000256" key="6">
    <source>
        <dbReference type="ARBA" id="ARBA00023157"/>
    </source>
</evidence>
<dbReference type="PANTHER" id="PTHR31044:SF47">
    <property type="entry name" value="CARBOHYDRATE-BINDING X8 DOMAIN SUPERFAMILY PROTEIN"/>
    <property type="match status" value="1"/>
</dbReference>
<dbReference type="OrthoDB" id="417697at2759"/>
<dbReference type="STRING" id="63057.A0A2P5F418"/>
<evidence type="ECO:0000256" key="2">
    <source>
        <dbReference type="ARBA" id="ARBA00022475"/>
    </source>
</evidence>
<sequence length="208" mass="21503">MAATSLLRVPSRLILVVGILVLVIININRGSVVGAATTWCVARSDASIQALQTALDYACGSGADCIPLQSNGLCYLPNTVQAHASYAFNSYYQRKAMAPGSCDFSGTATVAQSDPSYGSCVYPSSLSTAGGSTPTTTSTNNPTTMTPTTPVFGTGGTGGLTPGMTPTIPDNTDNSRASCRLVIPTFFTTLLVLLVFTFTVKSTYALSS</sequence>
<keyword evidence="8" id="KW-0449">Lipoprotein</keyword>
<keyword evidence="6" id="KW-1015">Disulfide bond</keyword>
<dbReference type="Pfam" id="PF07983">
    <property type="entry name" value="X8"/>
    <property type="match status" value="1"/>
</dbReference>
<evidence type="ECO:0000256" key="3">
    <source>
        <dbReference type="ARBA" id="ARBA00022622"/>
    </source>
</evidence>
<evidence type="ECO:0000313" key="12">
    <source>
        <dbReference type="EMBL" id="PON92534.1"/>
    </source>
</evidence>
<keyword evidence="13" id="KW-1185">Reference proteome</keyword>
<dbReference type="EMBL" id="JXTC01000064">
    <property type="protein sequence ID" value="PON92534.1"/>
    <property type="molecule type" value="Genomic_DNA"/>
</dbReference>
<dbReference type="InterPro" id="IPR012946">
    <property type="entry name" value="X8"/>
</dbReference>
<feature type="compositionally biased region" description="Low complexity" evidence="9">
    <location>
        <begin position="127"/>
        <end position="152"/>
    </location>
</feature>
<evidence type="ECO:0000259" key="11">
    <source>
        <dbReference type="SMART" id="SM00768"/>
    </source>
</evidence>
<proteinExistence type="predicted"/>
<evidence type="ECO:0000313" key="13">
    <source>
        <dbReference type="Proteomes" id="UP000237000"/>
    </source>
</evidence>
<name>A0A2P5F418_TREOI</name>
<evidence type="ECO:0000256" key="9">
    <source>
        <dbReference type="SAM" id="MobiDB-lite"/>
    </source>
</evidence>
<dbReference type="Proteomes" id="UP000237000">
    <property type="component" value="Unassembled WGS sequence"/>
</dbReference>
<keyword evidence="5 10" id="KW-0472">Membrane</keyword>
<dbReference type="InParanoid" id="A0A2P5F418"/>
<dbReference type="InterPro" id="IPR044788">
    <property type="entry name" value="X8_dom_prot"/>
</dbReference>
<dbReference type="GO" id="GO:0009506">
    <property type="term" value="C:plasmodesma"/>
    <property type="evidence" value="ECO:0007669"/>
    <property type="project" value="UniProtKB-ARBA"/>
</dbReference>
<comment type="caution">
    <text evidence="12">The sequence shown here is derived from an EMBL/GenBank/DDBJ whole genome shotgun (WGS) entry which is preliminary data.</text>
</comment>
<comment type="subcellular location">
    <subcellularLocation>
        <location evidence="1">Cell membrane</location>
        <topology evidence="1">Lipid-anchor</topology>
        <topology evidence="1">GPI-anchor</topology>
    </subcellularLocation>
</comment>
<feature type="transmembrane region" description="Helical" evidence="10">
    <location>
        <begin position="181"/>
        <end position="200"/>
    </location>
</feature>
<evidence type="ECO:0000256" key="5">
    <source>
        <dbReference type="ARBA" id="ARBA00023136"/>
    </source>
</evidence>
<keyword evidence="7" id="KW-0325">Glycoprotein</keyword>
<dbReference type="GO" id="GO:0098552">
    <property type="term" value="C:side of membrane"/>
    <property type="evidence" value="ECO:0007669"/>
    <property type="project" value="UniProtKB-KW"/>
</dbReference>
<evidence type="ECO:0000256" key="1">
    <source>
        <dbReference type="ARBA" id="ARBA00004609"/>
    </source>
</evidence>
<keyword evidence="2" id="KW-1003">Cell membrane</keyword>
<accession>A0A2P5F418</accession>
<dbReference type="AlphaFoldDB" id="A0A2P5F418"/>
<evidence type="ECO:0000256" key="8">
    <source>
        <dbReference type="ARBA" id="ARBA00023288"/>
    </source>
</evidence>
<feature type="domain" description="X8" evidence="11">
    <location>
        <begin position="38"/>
        <end position="122"/>
    </location>
</feature>
<evidence type="ECO:0000256" key="10">
    <source>
        <dbReference type="SAM" id="Phobius"/>
    </source>
</evidence>
<dbReference type="GO" id="GO:0005886">
    <property type="term" value="C:plasma membrane"/>
    <property type="evidence" value="ECO:0007669"/>
    <property type="project" value="UniProtKB-SubCell"/>
</dbReference>
<organism evidence="12 13">
    <name type="scientific">Trema orientale</name>
    <name type="common">Charcoal tree</name>
    <name type="synonym">Celtis orientalis</name>
    <dbReference type="NCBI Taxonomy" id="63057"/>
    <lineage>
        <taxon>Eukaryota</taxon>
        <taxon>Viridiplantae</taxon>
        <taxon>Streptophyta</taxon>
        <taxon>Embryophyta</taxon>
        <taxon>Tracheophyta</taxon>
        <taxon>Spermatophyta</taxon>
        <taxon>Magnoliopsida</taxon>
        <taxon>eudicotyledons</taxon>
        <taxon>Gunneridae</taxon>
        <taxon>Pentapetalae</taxon>
        <taxon>rosids</taxon>
        <taxon>fabids</taxon>
        <taxon>Rosales</taxon>
        <taxon>Cannabaceae</taxon>
        <taxon>Trema</taxon>
    </lineage>
</organism>
<keyword evidence="4" id="KW-0732">Signal</keyword>
<evidence type="ECO:0000256" key="7">
    <source>
        <dbReference type="ARBA" id="ARBA00023180"/>
    </source>
</evidence>
<dbReference type="Gene3D" id="1.20.58.1040">
    <property type="match status" value="1"/>
</dbReference>
<keyword evidence="3" id="KW-0336">GPI-anchor</keyword>
<reference evidence="13" key="1">
    <citation type="submission" date="2016-06" db="EMBL/GenBank/DDBJ databases">
        <title>Parallel loss of symbiosis genes in relatives of nitrogen-fixing non-legume Parasponia.</title>
        <authorList>
            <person name="Van Velzen R."/>
            <person name="Holmer R."/>
            <person name="Bu F."/>
            <person name="Rutten L."/>
            <person name="Van Zeijl A."/>
            <person name="Liu W."/>
            <person name="Santuari L."/>
            <person name="Cao Q."/>
            <person name="Sharma T."/>
            <person name="Shen D."/>
            <person name="Roswanjaya Y."/>
            <person name="Wardhani T."/>
            <person name="Kalhor M.S."/>
            <person name="Jansen J."/>
            <person name="Van den Hoogen J."/>
            <person name="Gungor B."/>
            <person name="Hartog M."/>
            <person name="Hontelez J."/>
            <person name="Verver J."/>
            <person name="Yang W.-C."/>
            <person name="Schijlen E."/>
            <person name="Repin R."/>
            <person name="Schilthuizen M."/>
            <person name="Schranz E."/>
            <person name="Heidstra R."/>
            <person name="Miyata K."/>
            <person name="Fedorova E."/>
            <person name="Kohlen W."/>
            <person name="Bisseling T."/>
            <person name="Smit S."/>
            <person name="Geurts R."/>
        </authorList>
    </citation>
    <scope>NUCLEOTIDE SEQUENCE [LARGE SCALE GENOMIC DNA]</scope>
    <source>
        <strain evidence="13">cv. RG33-2</strain>
    </source>
</reference>
<dbReference type="FunFam" id="1.20.58.1040:FF:000001">
    <property type="entry name" value="Glucan endo-1,3-beta-glucosidase 4"/>
    <property type="match status" value="1"/>
</dbReference>
<dbReference type="SMART" id="SM00768">
    <property type="entry name" value="X8"/>
    <property type="match status" value="1"/>
</dbReference>
<feature type="region of interest" description="Disordered" evidence="9">
    <location>
        <begin position="127"/>
        <end position="155"/>
    </location>
</feature>
<keyword evidence="10" id="KW-0812">Transmembrane</keyword>
<evidence type="ECO:0000256" key="4">
    <source>
        <dbReference type="ARBA" id="ARBA00022729"/>
    </source>
</evidence>
<dbReference type="PANTHER" id="PTHR31044">
    <property type="entry name" value="BETA-1,3 GLUCANASE"/>
    <property type="match status" value="1"/>
</dbReference>
<protein>
    <submittedName>
        <fullName evidence="12">X8 domain containing protein</fullName>
    </submittedName>
</protein>
<keyword evidence="10" id="KW-1133">Transmembrane helix</keyword>
<gene>
    <name evidence="12" type="ORF">TorRG33x02_116280</name>
</gene>